<dbReference type="InterPro" id="IPR006845">
    <property type="entry name" value="Pex_N"/>
</dbReference>
<keyword evidence="16" id="KW-0472">Membrane</keyword>
<evidence type="ECO:0000313" key="22">
    <source>
        <dbReference type="Proteomes" id="UP000761534"/>
    </source>
</evidence>
<evidence type="ECO:0000256" key="4">
    <source>
        <dbReference type="ARBA" id="ARBA00008704"/>
    </source>
</evidence>
<evidence type="ECO:0000256" key="10">
    <source>
        <dbReference type="ARBA" id="ARBA00022723"/>
    </source>
</evidence>
<organism evidence="21 22">
    <name type="scientific">Trichomonascus ciferrii</name>
    <dbReference type="NCBI Taxonomy" id="44093"/>
    <lineage>
        <taxon>Eukaryota</taxon>
        <taxon>Fungi</taxon>
        <taxon>Dikarya</taxon>
        <taxon>Ascomycota</taxon>
        <taxon>Saccharomycotina</taxon>
        <taxon>Dipodascomycetes</taxon>
        <taxon>Dipodascales</taxon>
        <taxon>Trichomonascaceae</taxon>
        <taxon>Trichomonascus</taxon>
        <taxon>Trichomonascus ciferrii complex</taxon>
    </lineage>
</organism>
<dbReference type="GO" id="GO:0016567">
    <property type="term" value="P:protein ubiquitination"/>
    <property type="evidence" value="ECO:0007669"/>
    <property type="project" value="UniProtKB-ARBA"/>
</dbReference>
<dbReference type="Pfam" id="PF13639">
    <property type="entry name" value="zf-RING_2"/>
    <property type="match status" value="1"/>
</dbReference>
<evidence type="ECO:0000256" key="15">
    <source>
        <dbReference type="ARBA" id="ARBA00022989"/>
    </source>
</evidence>
<dbReference type="GO" id="GO:0005778">
    <property type="term" value="C:peroxisomal membrane"/>
    <property type="evidence" value="ECO:0007669"/>
    <property type="project" value="UniProtKB-SubCell"/>
</dbReference>
<comment type="similarity">
    <text evidence="4">Belongs to the pex2/pex10/pex12 family.</text>
</comment>
<dbReference type="SMART" id="SM00184">
    <property type="entry name" value="RING"/>
    <property type="match status" value="1"/>
</dbReference>
<evidence type="ECO:0000256" key="18">
    <source>
        <dbReference type="ARBA" id="ARBA00041230"/>
    </source>
</evidence>
<dbReference type="VEuPathDB" id="FungiDB:TRICI_003744"/>
<name>A0A642V934_9ASCO</name>
<evidence type="ECO:0000256" key="2">
    <source>
        <dbReference type="ARBA" id="ARBA00004585"/>
    </source>
</evidence>
<dbReference type="Gene3D" id="3.30.40.10">
    <property type="entry name" value="Zinc/RING finger domain, C3HC4 (zinc finger)"/>
    <property type="match status" value="1"/>
</dbReference>
<dbReference type="OrthoDB" id="6270329at2759"/>
<evidence type="ECO:0000256" key="5">
    <source>
        <dbReference type="ARBA" id="ARBA00012483"/>
    </source>
</evidence>
<keyword evidence="6" id="KW-0813">Transport</keyword>
<dbReference type="InterPro" id="IPR017907">
    <property type="entry name" value="Znf_RING_CS"/>
</dbReference>
<keyword evidence="17" id="KW-0576">Peroxisome</keyword>
<keyword evidence="7" id="KW-0962">Peroxisome biogenesis</keyword>
<feature type="domain" description="RING-type" evidence="20">
    <location>
        <begin position="290"/>
        <end position="328"/>
    </location>
</feature>
<evidence type="ECO:0000256" key="13">
    <source>
        <dbReference type="ARBA" id="ARBA00022833"/>
    </source>
</evidence>
<dbReference type="CDD" id="cd16527">
    <property type="entry name" value="RING-HC_PEX10"/>
    <property type="match status" value="1"/>
</dbReference>
<dbReference type="Proteomes" id="UP000761534">
    <property type="component" value="Unassembled WGS sequence"/>
</dbReference>
<evidence type="ECO:0000256" key="6">
    <source>
        <dbReference type="ARBA" id="ARBA00022448"/>
    </source>
</evidence>
<accession>A0A642V934</accession>
<dbReference type="InterPro" id="IPR001841">
    <property type="entry name" value="Znf_RING"/>
</dbReference>
<keyword evidence="11 19" id="KW-0863">Zinc-finger</keyword>
<dbReference type="PANTHER" id="PTHR23350:SF0">
    <property type="entry name" value="PEROXISOME BIOGENESIS FACTOR 10"/>
    <property type="match status" value="1"/>
</dbReference>
<evidence type="ECO:0000256" key="3">
    <source>
        <dbReference type="ARBA" id="ARBA00004906"/>
    </source>
</evidence>
<dbReference type="PROSITE" id="PS00518">
    <property type="entry name" value="ZF_RING_1"/>
    <property type="match status" value="1"/>
</dbReference>
<keyword evidence="12" id="KW-0833">Ubl conjugation pathway</keyword>
<keyword evidence="9" id="KW-0812">Transmembrane</keyword>
<evidence type="ECO:0000256" key="9">
    <source>
        <dbReference type="ARBA" id="ARBA00022692"/>
    </source>
</evidence>
<dbReference type="GO" id="GO:0008270">
    <property type="term" value="F:zinc ion binding"/>
    <property type="evidence" value="ECO:0007669"/>
    <property type="project" value="UniProtKB-KW"/>
</dbReference>
<comment type="subcellular location">
    <subcellularLocation>
        <location evidence="2">Peroxisome membrane</location>
        <topology evidence="2">Multi-pass membrane protein</topology>
    </subcellularLocation>
</comment>
<dbReference type="EMBL" id="SWFS01000277">
    <property type="protein sequence ID" value="KAA8911586.1"/>
    <property type="molecule type" value="Genomic_DNA"/>
</dbReference>
<dbReference type="EC" id="2.3.2.27" evidence="5"/>
<reference evidence="21" key="1">
    <citation type="journal article" date="2019" name="G3 (Bethesda)">
        <title>Genome Assemblies of Two Rare Opportunistic Yeast Pathogens: Diutina rugosa (syn. Candida rugosa) and Trichomonascus ciferrii (syn. Candida ciferrii).</title>
        <authorList>
            <person name="Mixao V."/>
            <person name="Saus E."/>
            <person name="Hansen A.P."/>
            <person name="Lass-Florl C."/>
            <person name="Gabaldon T."/>
        </authorList>
    </citation>
    <scope>NUCLEOTIDE SEQUENCE</scope>
    <source>
        <strain evidence="21">CBS 4856</strain>
    </source>
</reference>
<evidence type="ECO:0000256" key="14">
    <source>
        <dbReference type="ARBA" id="ARBA00022927"/>
    </source>
</evidence>
<keyword evidence="22" id="KW-1185">Reference proteome</keyword>
<dbReference type="PANTHER" id="PTHR23350">
    <property type="entry name" value="PEROXISOME ASSEMBLY PROTEIN 10"/>
    <property type="match status" value="1"/>
</dbReference>
<keyword evidence="10" id="KW-0479">Metal-binding</keyword>
<evidence type="ECO:0000259" key="20">
    <source>
        <dbReference type="PROSITE" id="PS50089"/>
    </source>
</evidence>
<keyword evidence="15" id="KW-1133">Transmembrane helix</keyword>
<dbReference type="AlphaFoldDB" id="A0A642V934"/>
<evidence type="ECO:0000256" key="19">
    <source>
        <dbReference type="PROSITE-ProRule" id="PRU00175"/>
    </source>
</evidence>
<keyword evidence="8" id="KW-0808">Transferase</keyword>
<evidence type="ECO:0000256" key="17">
    <source>
        <dbReference type="ARBA" id="ARBA00023140"/>
    </source>
</evidence>
<dbReference type="InterPro" id="IPR025654">
    <property type="entry name" value="PEX2/10"/>
</dbReference>
<dbReference type="GO" id="GO:0016562">
    <property type="term" value="P:protein import into peroxisome matrix, receptor recycling"/>
    <property type="evidence" value="ECO:0007669"/>
    <property type="project" value="UniProtKB-ARBA"/>
</dbReference>
<protein>
    <recommendedName>
        <fullName evidence="5">RING-type E3 ubiquitin transferase</fullName>
        <ecNumber evidence="5">2.3.2.27</ecNumber>
    </recommendedName>
    <alternativeName>
        <fullName evidence="18">Peroxin-10</fullName>
    </alternativeName>
</protein>
<gene>
    <name evidence="21" type="ORF">TRICI_003744</name>
</gene>
<evidence type="ECO:0000256" key="11">
    <source>
        <dbReference type="ARBA" id="ARBA00022771"/>
    </source>
</evidence>
<comment type="catalytic activity">
    <reaction evidence="1">
        <text>S-ubiquitinyl-[E2 ubiquitin-conjugating enzyme]-L-cysteine + [acceptor protein]-L-lysine = [E2 ubiquitin-conjugating enzyme]-L-cysteine + N(6)-ubiquitinyl-[acceptor protein]-L-lysine.</text>
        <dbReference type="EC" id="2.3.2.27"/>
    </reaction>
</comment>
<evidence type="ECO:0000256" key="1">
    <source>
        <dbReference type="ARBA" id="ARBA00000900"/>
    </source>
</evidence>
<dbReference type="Pfam" id="PF04757">
    <property type="entry name" value="Pex2_Pex12"/>
    <property type="match status" value="1"/>
</dbReference>
<keyword evidence="14" id="KW-0653">Protein transport</keyword>
<evidence type="ECO:0000256" key="8">
    <source>
        <dbReference type="ARBA" id="ARBA00022679"/>
    </source>
</evidence>
<comment type="pathway">
    <text evidence="3">Protein modification; protein ubiquitination.</text>
</comment>
<evidence type="ECO:0000313" key="21">
    <source>
        <dbReference type="EMBL" id="KAA8911586.1"/>
    </source>
</evidence>
<dbReference type="InterPro" id="IPR013083">
    <property type="entry name" value="Znf_RING/FYVE/PHD"/>
</dbReference>
<comment type="caution">
    <text evidence="21">The sequence shown here is derived from an EMBL/GenBank/DDBJ whole genome shotgun (WGS) entry which is preliminary data.</text>
</comment>
<evidence type="ECO:0000256" key="16">
    <source>
        <dbReference type="ARBA" id="ARBA00023136"/>
    </source>
</evidence>
<sequence>MSAAAHRSVYRSGEAHPEPRLIQCMRSLDFDMTEEGKEGFSMAFAPDIIRANQKDSYIESLLRDNIETVLRRWKGSRFLHNHASSISAVTDLLYLGLTTLLGARTLGEEYCDIFYVSSNFRLPSWKRRAGLVLSSALGPIVMQRFISKLSLQLENYSLSTNGHASKKGKFFSLVKRALVSSNVQTLATLHLAIFYFFGHYYQVTKRLWGMRYAFGHRLDPMETRSGYEVLGLLILVQFVVRGINRLLTQNQQSDQYSDTSTKVEKETPSQEINLEDPASLPFIPSNSRTCTLCLSFMKNPTSTLCGHLFCWTCASEWVREKPECPLCRQACLEQNLLPLRN</sequence>
<dbReference type="SUPFAM" id="SSF57850">
    <property type="entry name" value="RING/U-box"/>
    <property type="match status" value="1"/>
</dbReference>
<dbReference type="GO" id="GO:0061630">
    <property type="term" value="F:ubiquitin protein ligase activity"/>
    <property type="evidence" value="ECO:0007669"/>
    <property type="project" value="UniProtKB-EC"/>
</dbReference>
<dbReference type="PROSITE" id="PS50089">
    <property type="entry name" value="ZF_RING_2"/>
    <property type="match status" value="1"/>
</dbReference>
<keyword evidence="13" id="KW-0862">Zinc</keyword>
<evidence type="ECO:0000256" key="12">
    <source>
        <dbReference type="ARBA" id="ARBA00022786"/>
    </source>
</evidence>
<proteinExistence type="inferred from homology"/>
<evidence type="ECO:0000256" key="7">
    <source>
        <dbReference type="ARBA" id="ARBA00022593"/>
    </source>
</evidence>